<sequence>MCPIRPDRWESGRIEIGAGLQSLDTSRTTSSRREMMKNVLFLQGGKQLIGHPTGGFAGV</sequence>
<name>A0A4Y2L9S4_ARAVE</name>
<accession>A0A4Y2L9S4</accession>
<feature type="non-terminal residue" evidence="1">
    <location>
        <position position="59"/>
    </location>
</feature>
<dbReference type="EMBL" id="BGPR01117648">
    <property type="protein sequence ID" value="GBN10583.1"/>
    <property type="molecule type" value="Genomic_DNA"/>
</dbReference>
<gene>
    <name evidence="1" type="ORF">AVEN_49197_1</name>
</gene>
<evidence type="ECO:0000313" key="2">
    <source>
        <dbReference type="Proteomes" id="UP000499080"/>
    </source>
</evidence>
<organism evidence="1 2">
    <name type="scientific">Araneus ventricosus</name>
    <name type="common">Orbweaver spider</name>
    <name type="synonym">Epeira ventricosa</name>
    <dbReference type="NCBI Taxonomy" id="182803"/>
    <lineage>
        <taxon>Eukaryota</taxon>
        <taxon>Metazoa</taxon>
        <taxon>Ecdysozoa</taxon>
        <taxon>Arthropoda</taxon>
        <taxon>Chelicerata</taxon>
        <taxon>Arachnida</taxon>
        <taxon>Araneae</taxon>
        <taxon>Araneomorphae</taxon>
        <taxon>Entelegynae</taxon>
        <taxon>Araneoidea</taxon>
        <taxon>Araneidae</taxon>
        <taxon>Araneus</taxon>
    </lineage>
</organism>
<keyword evidence="2" id="KW-1185">Reference proteome</keyword>
<dbReference type="Proteomes" id="UP000499080">
    <property type="component" value="Unassembled WGS sequence"/>
</dbReference>
<dbReference type="AlphaFoldDB" id="A0A4Y2L9S4"/>
<comment type="caution">
    <text evidence="1">The sequence shown here is derived from an EMBL/GenBank/DDBJ whole genome shotgun (WGS) entry which is preliminary data.</text>
</comment>
<evidence type="ECO:0000313" key="1">
    <source>
        <dbReference type="EMBL" id="GBN10583.1"/>
    </source>
</evidence>
<protein>
    <submittedName>
        <fullName evidence="1">Uncharacterized protein</fullName>
    </submittedName>
</protein>
<proteinExistence type="predicted"/>
<reference evidence="1 2" key="1">
    <citation type="journal article" date="2019" name="Sci. Rep.">
        <title>Orb-weaving spider Araneus ventricosus genome elucidates the spidroin gene catalogue.</title>
        <authorList>
            <person name="Kono N."/>
            <person name="Nakamura H."/>
            <person name="Ohtoshi R."/>
            <person name="Moran D.A.P."/>
            <person name="Shinohara A."/>
            <person name="Yoshida Y."/>
            <person name="Fujiwara M."/>
            <person name="Mori M."/>
            <person name="Tomita M."/>
            <person name="Arakawa K."/>
        </authorList>
    </citation>
    <scope>NUCLEOTIDE SEQUENCE [LARGE SCALE GENOMIC DNA]</scope>
</reference>